<comment type="caution">
    <text evidence="11">The sequence shown here is derived from an EMBL/GenBank/DDBJ whole genome shotgun (WGS) entry which is preliminary data.</text>
</comment>
<dbReference type="PANTHER" id="PTHR42885">
    <property type="entry name" value="HISTIDINOL-PHOSPHATE AMINOTRANSFERASE-RELATED"/>
    <property type="match status" value="1"/>
</dbReference>
<dbReference type="GO" id="GO:0030170">
    <property type="term" value="F:pyridoxal phosphate binding"/>
    <property type="evidence" value="ECO:0007669"/>
    <property type="project" value="InterPro"/>
</dbReference>
<sequence length="332" mass="35964">MLEHGGALRAAVAHYGLPLDNWLDLSTGINPNGWPVPPMIPPAVWQRLPEPDDGLETAAAAYYGTPHLLPVAGSQAAIQALPLLRKPGRVGVLNPSYAEHAYAWQRNGHRVELLPVEALNAAIDRLDVLALVHPNNPTAARFPLNLLLDWRARLAARGGWLIVDEAFMDATPAESLAGYTGSPGLIVLRSLGKFFGLAGVRVGFVLAEPAVLESLQEQLGPWSLSGPSRWVATQALVDSDGQEKMRAGLGRLSGRLAELLKRQRLPVADGTALFQWVPTADAEFWQDALARRGILVRRFADPPGLRFGLPGSEPAWRRLEMALAGVRAERLC</sequence>
<evidence type="ECO:0000256" key="8">
    <source>
        <dbReference type="ARBA" id="ARBA00029996"/>
    </source>
</evidence>
<comment type="cofactor">
    <cofactor evidence="1">
        <name>pyridoxal 5'-phosphate</name>
        <dbReference type="ChEBI" id="CHEBI:597326"/>
    </cofactor>
</comment>
<dbReference type="Pfam" id="PF00155">
    <property type="entry name" value="Aminotran_1_2"/>
    <property type="match status" value="1"/>
</dbReference>
<name>A0A7U7J5I9_9GAMM</name>
<comment type="pathway">
    <text evidence="3">Cofactor biosynthesis; adenosylcobalamin biosynthesis.</text>
</comment>
<dbReference type="RefSeq" id="WP_034435123.1">
    <property type="nucleotide sequence ID" value="NZ_CBTK010000261.1"/>
</dbReference>
<dbReference type="OrthoDB" id="9799304at2"/>
<dbReference type="Proteomes" id="UP000019184">
    <property type="component" value="Unassembled WGS sequence"/>
</dbReference>
<reference evidence="11 12" key="1">
    <citation type="journal article" date="2014" name="ISME J.">
        <title>Candidatus Competibacter-lineage genomes retrieved from metagenomes reveal functional metabolic diversity.</title>
        <authorList>
            <person name="McIlroy S.J."/>
            <person name="Albertsen M."/>
            <person name="Andresen E.K."/>
            <person name="Saunders A.M."/>
            <person name="Kristiansen R."/>
            <person name="Stokholm-Bjerregaard M."/>
            <person name="Nielsen K.L."/>
            <person name="Nielsen P.H."/>
        </authorList>
    </citation>
    <scope>NUCLEOTIDE SEQUENCE [LARGE SCALE GENOMIC DNA]</scope>
    <source>
        <strain evidence="11 12">Run_B_J11</strain>
    </source>
</reference>
<keyword evidence="6" id="KW-0663">Pyridoxal phosphate</keyword>
<comment type="function">
    <text evidence="2">Decarboxylates L-threonine-O-3-phosphate to yield (R)-1-amino-2-propanol O-2-phosphate, the precursor for the linkage between the nucleotide loop and the corrin ring in cobalamin.</text>
</comment>
<keyword evidence="12" id="KW-1185">Reference proteome</keyword>
<dbReference type="SUPFAM" id="SSF53383">
    <property type="entry name" value="PLP-dependent transferases"/>
    <property type="match status" value="1"/>
</dbReference>
<dbReference type="InterPro" id="IPR015421">
    <property type="entry name" value="PyrdxlP-dep_Trfase_major"/>
</dbReference>
<dbReference type="CDD" id="cd00609">
    <property type="entry name" value="AAT_like"/>
    <property type="match status" value="1"/>
</dbReference>
<evidence type="ECO:0000313" key="11">
    <source>
        <dbReference type="EMBL" id="CDH46457.1"/>
    </source>
</evidence>
<dbReference type="EC" id="4.1.1.81" evidence="4"/>
<evidence type="ECO:0000256" key="6">
    <source>
        <dbReference type="ARBA" id="ARBA00022898"/>
    </source>
</evidence>
<keyword evidence="7 11" id="KW-0456">Lyase</keyword>
<comment type="catalytic activity">
    <reaction evidence="9">
        <text>O-phospho-L-threonine + H(+) = (R)-1-aminopropan-2-yl phosphate + CO2</text>
        <dbReference type="Rhea" id="RHEA:11492"/>
        <dbReference type="ChEBI" id="CHEBI:15378"/>
        <dbReference type="ChEBI" id="CHEBI:16526"/>
        <dbReference type="ChEBI" id="CHEBI:58563"/>
        <dbReference type="ChEBI" id="CHEBI:58675"/>
        <dbReference type="EC" id="4.1.1.81"/>
    </reaction>
</comment>
<keyword evidence="5" id="KW-0169">Cobalamin biosynthesis</keyword>
<dbReference type="InterPro" id="IPR015422">
    <property type="entry name" value="PyrdxlP-dep_Trfase_small"/>
</dbReference>
<feature type="domain" description="Aminotransferase class I/classII large" evidence="10">
    <location>
        <begin position="54"/>
        <end position="321"/>
    </location>
</feature>
<dbReference type="PANTHER" id="PTHR42885:SF1">
    <property type="entry name" value="THREONINE-PHOSPHATE DECARBOXYLASE"/>
    <property type="match status" value="1"/>
</dbReference>
<protein>
    <recommendedName>
        <fullName evidence="4">threonine-phosphate decarboxylase</fullName>
        <ecNumber evidence="4">4.1.1.81</ecNumber>
    </recommendedName>
    <alternativeName>
        <fullName evidence="8">L-threonine-O-3-phosphate decarboxylase</fullName>
    </alternativeName>
</protein>
<gene>
    <name evidence="11" type="primary">cobC</name>
    <name evidence="11" type="ORF">BN874_460078</name>
</gene>
<dbReference type="InterPro" id="IPR004839">
    <property type="entry name" value="Aminotransferase_I/II_large"/>
</dbReference>
<evidence type="ECO:0000256" key="7">
    <source>
        <dbReference type="ARBA" id="ARBA00023239"/>
    </source>
</evidence>
<dbReference type="InterPro" id="IPR005860">
    <property type="entry name" value="CobD"/>
</dbReference>
<dbReference type="NCBIfam" id="TIGR01140">
    <property type="entry name" value="L_thr_O3P_dcar"/>
    <property type="match status" value="1"/>
</dbReference>
<evidence type="ECO:0000256" key="3">
    <source>
        <dbReference type="ARBA" id="ARBA00004953"/>
    </source>
</evidence>
<evidence type="ECO:0000259" key="10">
    <source>
        <dbReference type="Pfam" id="PF00155"/>
    </source>
</evidence>
<evidence type="ECO:0000256" key="2">
    <source>
        <dbReference type="ARBA" id="ARBA00003444"/>
    </source>
</evidence>
<proteinExistence type="predicted"/>
<dbReference type="GO" id="GO:0009236">
    <property type="term" value="P:cobalamin biosynthetic process"/>
    <property type="evidence" value="ECO:0007669"/>
    <property type="project" value="UniProtKB-UniPathway"/>
</dbReference>
<evidence type="ECO:0000256" key="4">
    <source>
        <dbReference type="ARBA" id="ARBA00012285"/>
    </source>
</evidence>
<dbReference type="GO" id="GO:0048472">
    <property type="term" value="F:threonine-phosphate decarboxylase activity"/>
    <property type="evidence" value="ECO:0007669"/>
    <property type="project" value="UniProtKB-EC"/>
</dbReference>
<evidence type="ECO:0000313" key="12">
    <source>
        <dbReference type="Proteomes" id="UP000019184"/>
    </source>
</evidence>
<evidence type="ECO:0000256" key="1">
    <source>
        <dbReference type="ARBA" id="ARBA00001933"/>
    </source>
</evidence>
<dbReference type="Gene3D" id="3.40.640.10">
    <property type="entry name" value="Type I PLP-dependent aspartate aminotransferase-like (Major domain)"/>
    <property type="match status" value="1"/>
</dbReference>
<evidence type="ECO:0000256" key="9">
    <source>
        <dbReference type="ARBA" id="ARBA00048531"/>
    </source>
</evidence>
<organism evidence="11 12">
    <name type="scientific">Candidatus Contendobacter odensis Run_B_J11</name>
    <dbReference type="NCBI Taxonomy" id="1400861"/>
    <lineage>
        <taxon>Bacteria</taxon>
        <taxon>Pseudomonadati</taxon>
        <taxon>Pseudomonadota</taxon>
        <taxon>Gammaproteobacteria</taxon>
        <taxon>Candidatus Competibacteraceae</taxon>
        <taxon>Candidatus Contendibacter</taxon>
    </lineage>
</organism>
<dbReference type="UniPathway" id="UPA00148"/>
<dbReference type="Gene3D" id="3.90.1150.10">
    <property type="entry name" value="Aspartate Aminotransferase, domain 1"/>
    <property type="match status" value="1"/>
</dbReference>
<evidence type="ECO:0000256" key="5">
    <source>
        <dbReference type="ARBA" id="ARBA00022573"/>
    </source>
</evidence>
<dbReference type="EMBL" id="CBTK010000261">
    <property type="protein sequence ID" value="CDH46457.1"/>
    <property type="molecule type" value="Genomic_DNA"/>
</dbReference>
<accession>A0A7U7J5I9</accession>
<dbReference type="AlphaFoldDB" id="A0A7U7J5I9"/>
<dbReference type="InterPro" id="IPR015424">
    <property type="entry name" value="PyrdxlP-dep_Trfase"/>
</dbReference>